<feature type="transmembrane region" description="Helical" evidence="8">
    <location>
        <begin position="235"/>
        <end position="256"/>
    </location>
</feature>
<feature type="chain" id="PRO_5047171280" description="Ammonium transporter" evidence="9">
    <location>
        <begin position="42"/>
        <end position="516"/>
    </location>
</feature>
<feature type="transmembrane region" description="Helical" evidence="8">
    <location>
        <begin position="342"/>
        <end position="362"/>
    </location>
</feature>
<dbReference type="SUPFAM" id="SSF111352">
    <property type="entry name" value="Ammonium transporter"/>
    <property type="match status" value="1"/>
</dbReference>
<accession>A0ABS0YB95</accession>
<feature type="transmembrane region" description="Helical" evidence="8">
    <location>
        <begin position="399"/>
        <end position="417"/>
    </location>
</feature>
<dbReference type="PROSITE" id="PS01219">
    <property type="entry name" value="AMMONIUM_TRANSP"/>
    <property type="match status" value="1"/>
</dbReference>
<dbReference type="NCBIfam" id="TIGR00836">
    <property type="entry name" value="amt"/>
    <property type="match status" value="1"/>
</dbReference>
<feature type="transmembrane region" description="Helical" evidence="8">
    <location>
        <begin position="374"/>
        <end position="393"/>
    </location>
</feature>
<evidence type="ECO:0000259" key="10">
    <source>
        <dbReference type="Pfam" id="PF00909"/>
    </source>
</evidence>
<proteinExistence type="inferred from homology"/>
<keyword evidence="3 8" id="KW-0813">Transport</keyword>
<keyword evidence="6 8" id="KW-0472">Membrane</keyword>
<dbReference type="Gene3D" id="1.10.3430.10">
    <property type="entry name" value="Ammonium transporter AmtB like domains"/>
    <property type="match status" value="1"/>
</dbReference>
<feature type="transmembrane region" description="Helical" evidence="8">
    <location>
        <begin position="463"/>
        <end position="488"/>
    </location>
</feature>
<feature type="transmembrane region" description="Helical" evidence="8">
    <location>
        <begin position="429"/>
        <end position="451"/>
    </location>
</feature>
<gene>
    <name evidence="11" type="ORF">JFN91_05105</name>
</gene>
<feature type="transmembrane region" description="Helical" evidence="8">
    <location>
        <begin position="303"/>
        <end position="322"/>
    </location>
</feature>
<comment type="similarity">
    <text evidence="2 8">Belongs to the ammonia transporter channel (TC 1.A.11.2) family.</text>
</comment>
<feature type="transmembrane region" description="Helical" evidence="8">
    <location>
        <begin position="104"/>
        <end position="125"/>
    </location>
</feature>
<dbReference type="InterPro" id="IPR001905">
    <property type="entry name" value="Ammonium_transpt"/>
</dbReference>
<keyword evidence="7 8" id="KW-0924">Ammonia transport</keyword>
<feature type="signal peptide" evidence="9">
    <location>
        <begin position="1"/>
        <end position="41"/>
    </location>
</feature>
<protein>
    <recommendedName>
        <fullName evidence="8">Ammonium transporter</fullName>
    </recommendedName>
</protein>
<dbReference type="RefSeq" id="WP_199388112.1">
    <property type="nucleotide sequence ID" value="NZ_JAEMHL010000002.1"/>
</dbReference>
<evidence type="ECO:0000256" key="7">
    <source>
        <dbReference type="ARBA" id="ARBA00023177"/>
    </source>
</evidence>
<evidence type="ECO:0000313" key="11">
    <source>
        <dbReference type="EMBL" id="MBJ6749581.1"/>
    </source>
</evidence>
<feature type="transmembrane region" description="Helical" evidence="8">
    <location>
        <begin position="137"/>
        <end position="159"/>
    </location>
</feature>
<dbReference type="EMBL" id="JAEMHL010000002">
    <property type="protein sequence ID" value="MBJ6749581.1"/>
    <property type="molecule type" value="Genomic_DNA"/>
</dbReference>
<evidence type="ECO:0000313" key="12">
    <source>
        <dbReference type="Proteomes" id="UP000614714"/>
    </source>
</evidence>
<reference evidence="11 12" key="1">
    <citation type="submission" date="2020-12" db="EMBL/GenBank/DDBJ databases">
        <title>Geomonas sp. Red421, isolated from paddy soil.</title>
        <authorList>
            <person name="Xu Z."/>
            <person name="Zhang Z."/>
            <person name="Masuda Y."/>
            <person name="Itoh H."/>
            <person name="Senoo K."/>
        </authorList>
    </citation>
    <scope>NUCLEOTIDE SEQUENCE [LARGE SCALE GENOMIC DNA]</scope>
    <source>
        <strain evidence="11 12">Red421</strain>
    </source>
</reference>
<evidence type="ECO:0000256" key="2">
    <source>
        <dbReference type="ARBA" id="ARBA00005887"/>
    </source>
</evidence>
<organism evidence="11 12">
    <name type="scientific">Geomonas anaerohicana</name>
    <dbReference type="NCBI Taxonomy" id="2798583"/>
    <lineage>
        <taxon>Bacteria</taxon>
        <taxon>Pseudomonadati</taxon>
        <taxon>Thermodesulfobacteriota</taxon>
        <taxon>Desulfuromonadia</taxon>
        <taxon>Geobacterales</taxon>
        <taxon>Geobacteraceae</taxon>
        <taxon>Geomonas</taxon>
    </lineage>
</organism>
<dbReference type="Pfam" id="PF00909">
    <property type="entry name" value="Ammonium_transp"/>
    <property type="match status" value="1"/>
</dbReference>
<feature type="transmembrane region" description="Helical" evidence="8">
    <location>
        <begin position="268"/>
        <end position="291"/>
    </location>
</feature>
<keyword evidence="4 8" id="KW-0812">Transmembrane</keyword>
<sequence>MMRDIRKVKDAAKPASSCLTMKLGKLALLASLMLVPVLAIAEEKAADSAAAPAAATATAATATAAPAAAPAPAAAAPAAAAPAAPAAAPAAKNVAPVLNTGDTAWMLVSAAMVLFMTPGLALFYGGMVRQKNVLSTMMHSLVAMGIVGVQWAIIGYSLAFGPDMGHGLVGDFSKALLNGLITFKDGNAIYALFQNVPTEPGAIPEYVFAMYQAMFAIITVALISGALAERIKFSAYCLFVLLWTTLVYDPLAHWVWMSDGWLFKMGALDFAGGTVVHLSSGISALVVLFFLGKRHGFPNERMAPHSLPLTLLGVGLLWFGWFGFNAGSAIVGAGCSDAAGGLAGLAFMTTTIAPAAAGLTWMIAEWIHAGKPSALGFGSGVVAGLVVITPAAGFVQPGAALLMGVAGGLVCYGGVLLKAKLKYDDSLDAFGVHGVGGTTGAILTGVFATVGATGLTSGNMKQFVTQLVAVGAAAAYAVVVTLVIAFVLHKTIGLRVEKEDEIMGLDQTQHSETAYN</sequence>
<comment type="subcellular location">
    <subcellularLocation>
        <location evidence="8">Cell membrane</location>
        <topology evidence="8">Multi-pass membrane protein</topology>
    </subcellularLocation>
    <subcellularLocation>
        <location evidence="1">Membrane</location>
        <topology evidence="1">Multi-pass membrane protein</topology>
    </subcellularLocation>
</comment>
<evidence type="ECO:0000256" key="6">
    <source>
        <dbReference type="ARBA" id="ARBA00023136"/>
    </source>
</evidence>
<evidence type="ECO:0000256" key="8">
    <source>
        <dbReference type="RuleBase" id="RU362002"/>
    </source>
</evidence>
<feature type="transmembrane region" description="Helical" evidence="8">
    <location>
        <begin position="206"/>
        <end position="228"/>
    </location>
</feature>
<evidence type="ECO:0000256" key="9">
    <source>
        <dbReference type="SAM" id="SignalP"/>
    </source>
</evidence>
<comment type="caution">
    <text evidence="11">The sequence shown here is derived from an EMBL/GenBank/DDBJ whole genome shotgun (WGS) entry which is preliminary data.</text>
</comment>
<evidence type="ECO:0000256" key="3">
    <source>
        <dbReference type="ARBA" id="ARBA00022448"/>
    </source>
</evidence>
<evidence type="ECO:0000256" key="1">
    <source>
        <dbReference type="ARBA" id="ARBA00004141"/>
    </source>
</evidence>
<keyword evidence="9" id="KW-0732">Signal</keyword>
<name>A0ABS0YB95_9BACT</name>
<dbReference type="PANTHER" id="PTHR43029:SF10">
    <property type="entry name" value="AMMONIUM TRANSPORTER MEP2"/>
    <property type="match status" value="1"/>
</dbReference>
<evidence type="ECO:0000256" key="5">
    <source>
        <dbReference type="ARBA" id="ARBA00022989"/>
    </source>
</evidence>
<keyword evidence="5 8" id="KW-1133">Transmembrane helix</keyword>
<evidence type="ECO:0000256" key="4">
    <source>
        <dbReference type="ARBA" id="ARBA00022692"/>
    </source>
</evidence>
<dbReference type="PANTHER" id="PTHR43029">
    <property type="entry name" value="AMMONIUM TRANSPORTER MEP2"/>
    <property type="match status" value="1"/>
</dbReference>
<dbReference type="Proteomes" id="UP000614714">
    <property type="component" value="Unassembled WGS sequence"/>
</dbReference>
<feature type="domain" description="Ammonium transporter AmtB-like" evidence="10">
    <location>
        <begin position="104"/>
        <end position="515"/>
    </location>
</feature>
<dbReference type="InterPro" id="IPR029020">
    <property type="entry name" value="Ammonium/urea_transptr"/>
</dbReference>
<dbReference type="InterPro" id="IPR024041">
    <property type="entry name" value="NH4_transpt_AmtB-like_dom"/>
</dbReference>
<dbReference type="InterPro" id="IPR018047">
    <property type="entry name" value="Ammonium_transpt_CS"/>
</dbReference>
<keyword evidence="12" id="KW-1185">Reference proteome</keyword>